<keyword evidence="1" id="KW-0472">Membrane</keyword>
<keyword evidence="1" id="KW-0812">Transmembrane</keyword>
<evidence type="ECO:0000313" key="3">
    <source>
        <dbReference type="EMBL" id="RAW15057.1"/>
    </source>
</evidence>
<dbReference type="RefSeq" id="WP_113053534.1">
    <property type="nucleotide sequence ID" value="NZ_QEVW01000008.1"/>
</dbReference>
<dbReference type="Pfam" id="PF19701">
    <property type="entry name" value="DUF6199"/>
    <property type="match status" value="1"/>
</dbReference>
<dbReference type="EMBL" id="QEVW01000008">
    <property type="protein sequence ID" value="RAW15057.1"/>
    <property type="molecule type" value="Genomic_DNA"/>
</dbReference>
<reference evidence="3 4" key="1">
    <citation type="submission" date="2018-04" db="EMBL/GenBank/DDBJ databases">
        <title>Paenibacillus taichungensis Genome sequencing and assembly.</title>
        <authorList>
            <person name="Xu J."/>
            <person name="Rensing C."/>
            <person name="Mazhar H.S."/>
        </authorList>
    </citation>
    <scope>NUCLEOTIDE SEQUENCE [LARGE SCALE GENOMIC DNA]</scope>
    <source>
        <strain evidence="3 4">NC1</strain>
    </source>
</reference>
<evidence type="ECO:0000259" key="2">
    <source>
        <dbReference type="Pfam" id="PF19701"/>
    </source>
</evidence>
<evidence type="ECO:0000313" key="4">
    <source>
        <dbReference type="Proteomes" id="UP000250642"/>
    </source>
</evidence>
<proteinExistence type="predicted"/>
<keyword evidence="1" id="KW-1133">Transmembrane helix</keyword>
<dbReference type="InterPro" id="IPR045679">
    <property type="entry name" value="DUF6199"/>
</dbReference>
<gene>
    <name evidence="3" type="ORF">DC345_13480</name>
</gene>
<protein>
    <recommendedName>
        <fullName evidence="2">DUF6199 domain-containing protein</fullName>
    </recommendedName>
</protein>
<organism evidence="3 4">
    <name type="scientific">Paenibacillus taichungensis</name>
    <dbReference type="NCBI Taxonomy" id="484184"/>
    <lineage>
        <taxon>Bacteria</taxon>
        <taxon>Bacillati</taxon>
        <taxon>Bacillota</taxon>
        <taxon>Bacilli</taxon>
        <taxon>Bacillales</taxon>
        <taxon>Paenibacillaceae</taxon>
        <taxon>Paenibacillus</taxon>
    </lineage>
</organism>
<accession>A0A329QRY2</accession>
<feature type="transmembrane region" description="Helical" evidence="1">
    <location>
        <begin position="12"/>
        <end position="30"/>
    </location>
</feature>
<dbReference type="AlphaFoldDB" id="A0A329QRY2"/>
<feature type="transmembrane region" description="Helical" evidence="1">
    <location>
        <begin position="167"/>
        <end position="185"/>
    </location>
</feature>
<evidence type="ECO:0000256" key="1">
    <source>
        <dbReference type="SAM" id="Phobius"/>
    </source>
</evidence>
<name>A0A329QRY2_9BACL</name>
<feature type="transmembrane region" description="Helical" evidence="1">
    <location>
        <begin position="213"/>
        <end position="231"/>
    </location>
</feature>
<comment type="caution">
    <text evidence="3">The sequence shown here is derived from an EMBL/GenBank/DDBJ whole genome shotgun (WGS) entry which is preliminary data.</text>
</comment>
<dbReference type="Proteomes" id="UP000250642">
    <property type="component" value="Unassembled WGS sequence"/>
</dbReference>
<sequence>MAVSLKKIKSPTFIFFSCVLVLSVIVAILSRTYFTEPIFHVENNKYTFNSEQGNLTTYRSGTADPIQVRLDHQERTVYINHQQYLITKIDSAFSTTYDLIYPNGNKYEVQDHSGQLISFDAKGNSVSEVFLYVGSQRVLQDGEEQFSPATLVTAAYPEYHYTRGAPGYLFLALAAVIFGWCSFRYQKFQDFLFYLSLRSFWANDVEPSEFDYFLSKVCGIVFMIGAFWIAFKAF</sequence>
<feature type="domain" description="DUF6199" evidence="2">
    <location>
        <begin position="171"/>
        <end position="231"/>
    </location>
</feature>